<dbReference type="InterPro" id="IPR011701">
    <property type="entry name" value="MFS"/>
</dbReference>
<feature type="transmembrane region" description="Helical" evidence="5">
    <location>
        <begin position="371"/>
        <end position="392"/>
    </location>
</feature>
<dbReference type="InterPro" id="IPR005829">
    <property type="entry name" value="Sugar_transporter_CS"/>
</dbReference>
<evidence type="ECO:0000256" key="5">
    <source>
        <dbReference type="SAM" id="Phobius"/>
    </source>
</evidence>
<dbReference type="Pfam" id="PF07690">
    <property type="entry name" value="MFS_1"/>
    <property type="match status" value="1"/>
</dbReference>
<dbReference type="GO" id="GO:0005886">
    <property type="term" value="C:plasma membrane"/>
    <property type="evidence" value="ECO:0007669"/>
    <property type="project" value="TreeGrafter"/>
</dbReference>
<feature type="transmembrane region" description="Helical" evidence="5">
    <location>
        <begin position="113"/>
        <end position="132"/>
    </location>
</feature>
<keyword evidence="8" id="KW-1185">Reference proteome</keyword>
<organism evidence="7 8">
    <name type="scientific">Sphingobium cupriresistens LL01</name>
    <dbReference type="NCBI Taxonomy" id="1420583"/>
    <lineage>
        <taxon>Bacteria</taxon>
        <taxon>Pseudomonadati</taxon>
        <taxon>Pseudomonadota</taxon>
        <taxon>Alphaproteobacteria</taxon>
        <taxon>Sphingomonadales</taxon>
        <taxon>Sphingomonadaceae</taxon>
        <taxon>Sphingobium</taxon>
    </lineage>
</organism>
<evidence type="ECO:0000256" key="3">
    <source>
        <dbReference type="ARBA" id="ARBA00022989"/>
    </source>
</evidence>
<feature type="transmembrane region" description="Helical" evidence="5">
    <location>
        <begin position="316"/>
        <end position="338"/>
    </location>
</feature>
<evidence type="ECO:0000313" key="7">
    <source>
        <dbReference type="EMBL" id="KMS53209.1"/>
    </source>
</evidence>
<dbReference type="AlphaFoldDB" id="A0A0J7XNJ9"/>
<dbReference type="PATRIC" id="fig|1420583.3.peg.3746"/>
<gene>
    <name evidence="7" type="ORF">V473_19720</name>
</gene>
<dbReference type="EMBL" id="JACT01000005">
    <property type="protein sequence ID" value="KMS53209.1"/>
    <property type="molecule type" value="Genomic_DNA"/>
</dbReference>
<proteinExistence type="predicted"/>
<dbReference type="SUPFAM" id="SSF103473">
    <property type="entry name" value="MFS general substrate transporter"/>
    <property type="match status" value="1"/>
</dbReference>
<feature type="transmembrane region" description="Helical" evidence="5">
    <location>
        <begin position="281"/>
        <end position="301"/>
    </location>
</feature>
<dbReference type="PROSITE" id="PS50850">
    <property type="entry name" value="MFS"/>
    <property type="match status" value="1"/>
</dbReference>
<feature type="domain" description="Major facilitator superfamily (MFS) profile" evidence="6">
    <location>
        <begin position="47"/>
        <end position="459"/>
    </location>
</feature>
<dbReference type="PROSITE" id="PS00217">
    <property type="entry name" value="SUGAR_TRANSPORT_2"/>
    <property type="match status" value="1"/>
</dbReference>
<evidence type="ECO:0000256" key="2">
    <source>
        <dbReference type="ARBA" id="ARBA00022692"/>
    </source>
</evidence>
<dbReference type="Gene3D" id="1.20.1250.20">
    <property type="entry name" value="MFS general substrate transporter like domains"/>
    <property type="match status" value="1"/>
</dbReference>
<dbReference type="Proteomes" id="UP000052232">
    <property type="component" value="Unassembled WGS sequence"/>
</dbReference>
<name>A0A0J7XNJ9_9SPHN</name>
<dbReference type="STRING" id="1420583.V473_19720"/>
<keyword evidence="4 5" id="KW-0472">Membrane</keyword>
<feature type="transmembrane region" description="Helical" evidence="5">
    <location>
        <begin position="82"/>
        <end position="101"/>
    </location>
</feature>
<protein>
    <submittedName>
        <fullName evidence="7">MFS transporter</fullName>
    </submittedName>
</protein>
<reference evidence="7 8" key="1">
    <citation type="journal article" date="2015" name="G3 (Bethesda)">
        <title>Insights into Ongoing Evolution of the Hexachlorocyclohexane Catabolic Pathway from Comparative Genomics of Ten Sphingomonadaceae Strains.</title>
        <authorList>
            <person name="Pearce S.L."/>
            <person name="Oakeshott J.G."/>
            <person name="Pandey G."/>
        </authorList>
    </citation>
    <scope>NUCLEOTIDE SEQUENCE [LARGE SCALE GENOMIC DNA]</scope>
    <source>
        <strain evidence="7 8">LL01</strain>
    </source>
</reference>
<dbReference type="PANTHER" id="PTHR23508">
    <property type="entry name" value="CARBOXYLIC ACID TRANSPORTER PROTEIN HOMOLOG"/>
    <property type="match status" value="1"/>
</dbReference>
<feature type="transmembrane region" description="Helical" evidence="5">
    <location>
        <begin position="404"/>
        <end position="429"/>
    </location>
</feature>
<feature type="transmembrane region" description="Helical" evidence="5">
    <location>
        <begin position="197"/>
        <end position="221"/>
    </location>
</feature>
<feature type="transmembrane region" description="Helical" evidence="5">
    <location>
        <begin position="435"/>
        <end position="456"/>
    </location>
</feature>
<feature type="transmembrane region" description="Helical" evidence="5">
    <location>
        <begin position="170"/>
        <end position="191"/>
    </location>
</feature>
<keyword evidence="2 5" id="KW-0812">Transmembrane</keyword>
<feature type="transmembrane region" description="Helical" evidence="5">
    <location>
        <begin position="345"/>
        <end position="365"/>
    </location>
</feature>
<evidence type="ECO:0000259" key="6">
    <source>
        <dbReference type="PROSITE" id="PS50850"/>
    </source>
</evidence>
<evidence type="ECO:0000313" key="8">
    <source>
        <dbReference type="Proteomes" id="UP000052232"/>
    </source>
</evidence>
<sequence length="460" mass="47634">MKGVSSMASYSASGTVSVRPYVTVDNPATPISALASDSVWTARQILVVATCFILNMLDGMDVLILSYIAPALSSDWQVSPESLGVVFSAGLAGMAAGGLLIAPLADRFGRRKLILASLVMMAAAMFSSGIATSIGELIASRFIVGIGIGTVLASMAALTAEYAPTKHRTFAVGFLQAGYPVGATLTGFVVASHLSEHGWQAMLLAAAALCAIAIPIVWLVLPESIAFLLSRQPKGALQKANRLLASIGQPQLDALPPQDVSETRHAGVRGLLTEGRARSTILLWLAITFSFMTLYFVISWIPKLAVEAGLPAKDAIYAGAIYNIGAFIGTSSIGLVAMHFDLRRLILVYMALAAVALTVFGSVAMPLAATLGTAFLIGVFVQGGFNGCYPLAASLYPPEARGTGIGWAMGVGRIGAVIGPMLGGVLLAAKVSLPVIFGIFAVPVVLAGICVSLIRLPKAA</sequence>
<evidence type="ECO:0000256" key="4">
    <source>
        <dbReference type="ARBA" id="ARBA00023136"/>
    </source>
</evidence>
<dbReference type="InterPro" id="IPR020846">
    <property type="entry name" value="MFS_dom"/>
</dbReference>
<feature type="transmembrane region" description="Helical" evidence="5">
    <location>
        <begin position="45"/>
        <end position="70"/>
    </location>
</feature>
<accession>A0A0J7XNJ9</accession>
<feature type="transmembrane region" description="Helical" evidence="5">
    <location>
        <begin position="138"/>
        <end position="158"/>
    </location>
</feature>
<dbReference type="InterPro" id="IPR036259">
    <property type="entry name" value="MFS_trans_sf"/>
</dbReference>
<keyword evidence="3 5" id="KW-1133">Transmembrane helix</keyword>
<dbReference type="PROSITE" id="PS00216">
    <property type="entry name" value="SUGAR_TRANSPORT_1"/>
    <property type="match status" value="1"/>
</dbReference>
<comment type="caution">
    <text evidence="7">The sequence shown here is derived from an EMBL/GenBank/DDBJ whole genome shotgun (WGS) entry which is preliminary data.</text>
</comment>
<dbReference type="PANTHER" id="PTHR23508:SF10">
    <property type="entry name" value="CARBOXYLIC ACID TRANSPORTER PROTEIN HOMOLOG"/>
    <property type="match status" value="1"/>
</dbReference>
<evidence type="ECO:0000256" key="1">
    <source>
        <dbReference type="ARBA" id="ARBA00004141"/>
    </source>
</evidence>
<comment type="subcellular location">
    <subcellularLocation>
        <location evidence="1">Membrane</location>
        <topology evidence="1">Multi-pass membrane protein</topology>
    </subcellularLocation>
</comment>
<dbReference type="GO" id="GO:0046943">
    <property type="term" value="F:carboxylic acid transmembrane transporter activity"/>
    <property type="evidence" value="ECO:0007669"/>
    <property type="project" value="TreeGrafter"/>
</dbReference>